<keyword evidence="4 5" id="KW-0472">Membrane</keyword>
<evidence type="ECO:0000256" key="3">
    <source>
        <dbReference type="ARBA" id="ARBA00022989"/>
    </source>
</evidence>
<sequence>MFFVVLFGVPRTEPEVGDRSLDAGGFALLGLGLLLLTSALTFLRLDGPGAWQVWTLLVLGLAVFVPFGRYELRRKDPALDLRMFRRSSMWPVQVTAGLFGISVLGAQVPLSTFAATDPAVGYGLGLQPAEVSNLIGIYLLAVIVGAILFPFAVRLTTARITLIGASVLVGIGYLMFLPLHDGAVEVLVNMVVAGLGSGALLAALPAAAAAAAPVGQTGIAAGMTNTTKTVGGTFASGIFGVALASGVVSAASTAGSLAGYYTVWALCGGTALVAAGLLLFVPRLAFSDPAEVRVAEAVATAE</sequence>
<dbReference type="PANTHER" id="PTHR42718:SF49">
    <property type="entry name" value="EXPORT PROTEIN"/>
    <property type="match status" value="1"/>
</dbReference>
<name>A0ABN6XKI8_9MICO</name>
<feature type="transmembrane region" description="Helical" evidence="5">
    <location>
        <begin position="258"/>
        <end position="281"/>
    </location>
</feature>
<feature type="transmembrane region" description="Helical" evidence="5">
    <location>
        <begin position="49"/>
        <end position="68"/>
    </location>
</feature>
<keyword evidence="3 5" id="KW-1133">Transmembrane helix</keyword>
<evidence type="ECO:0000259" key="6">
    <source>
        <dbReference type="PROSITE" id="PS50850"/>
    </source>
</evidence>
<keyword evidence="8" id="KW-1185">Reference proteome</keyword>
<evidence type="ECO:0000313" key="8">
    <source>
        <dbReference type="Proteomes" id="UP001321498"/>
    </source>
</evidence>
<feature type="transmembrane region" description="Helical" evidence="5">
    <location>
        <begin position="160"/>
        <end position="180"/>
    </location>
</feature>
<dbReference type="PROSITE" id="PS50850">
    <property type="entry name" value="MFS"/>
    <property type="match status" value="1"/>
</dbReference>
<organism evidence="7 8">
    <name type="scientific">Naasia aerilata</name>
    <dbReference type="NCBI Taxonomy" id="1162966"/>
    <lineage>
        <taxon>Bacteria</taxon>
        <taxon>Bacillati</taxon>
        <taxon>Actinomycetota</taxon>
        <taxon>Actinomycetes</taxon>
        <taxon>Micrococcales</taxon>
        <taxon>Microbacteriaceae</taxon>
        <taxon>Naasia</taxon>
    </lineage>
</organism>
<feature type="transmembrane region" description="Helical" evidence="5">
    <location>
        <begin position="89"/>
        <end position="115"/>
    </location>
</feature>
<dbReference type="InterPro" id="IPR036259">
    <property type="entry name" value="MFS_trans_sf"/>
</dbReference>
<dbReference type="PANTHER" id="PTHR42718">
    <property type="entry name" value="MAJOR FACILITATOR SUPERFAMILY MULTIDRUG TRANSPORTER MFSC"/>
    <property type="match status" value="1"/>
</dbReference>
<evidence type="ECO:0000256" key="2">
    <source>
        <dbReference type="ARBA" id="ARBA00022692"/>
    </source>
</evidence>
<feature type="transmembrane region" description="Helical" evidence="5">
    <location>
        <begin position="135"/>
        <end position="153"/>
    </location>
</feature>
<feature type="domain" description="Major facilitator superfamily (MFS) profile" evidence="6">
    <location>
        <begin position="93"/>
        <end position="302"/>
    </location>
</feature>
<feature type="transmembrane region" description="Helical" evidence="5">
    <location>
        <begin position="233"/>
        <end position="252"/>
    </location>
</feature>
<dbReference type="Gene3D" id="1.20.1250.20">
    <property type="entry name" value="MFS general substrate transporter like domains"/>
    <property type="match status" value="1"/>
</dbReference>
<proteinExistence type="predicted"/>
<evidence type="ECO:0000256" key="4">
    <source>
        <dbReference type="ARBA" id="ARBA00023136"/>
    </source>
</evidence>
<reference evidence="8" key="1">
    <citation type="journal article" date="2019" name="Int. J. Syst. Evol. Microbiol.">
        <title>The Global Catalogue of Microorganisms (GCM) 10K type strain sequencing project: providing services to taxonomists for standard genome sequencing and annotation.</title>
        <authorList>
            <consortium name="The Broad Institute Genomics Platform"/>
            <consortium name="The Broad Institute Genome Sequencing Center for Infectious Disease"/>
            <person name="Wu L."/>
            <person name="Ma J."/>
        </authorList>
    </citation>
    <scope>NUCLEOTIDE SEQUENCE [LARGE SCALE GENOMIC DNA]</scope>
    <source>
        <strain evidence="8">NBRC 108725</strain>
    </source>
</reference>
<protein>
    <recommendedName>
        <fullName evidence="6">Major facilitator superfamily (MFS) profile domain-containing protein</fullName>
    </recommendedName>
</protein>
<accession>A0ABN6XKI8</accession>
<feature type="transmembrane region" description="Helical" evidence="5">
    <location>
        <begin position="186"/>
        <end position="212"/>
    </location>
</feature>
<evidence type="ECO:0000256" key="1">
    <source>
        <dbReference type="ARBA" id="ARBA00004651"/>
    </source>
</evidence>
<dbReference type="EMBL" id="AP027731">
    <property type="protein sequence ID" value="BDZ44267.1"/>
    <property type="molecule type" value="Genomic_DNA"/>
</dbReference>
<feature type="transmembrane region" description="Helical" evidence="5">
    <location>
        <begin position="21"/>
        <end position="43"/>
    </location>
</feature>
<keyword evidence="2 5" id="KW-0812">Transmembrane</keyword>
<dbReference type="InterPro" id="IPR020846">
    <property type="entry name" value="MFS_dom"/>
</dbReference>
<gene>
    <name evidence="7" type="ORF">GCM10025866_01760</name>
</gene>
<dbReference type="Proteomes" id="UP001321498">
    <property type="component" value="Chromosome"/>
</dbReference>
<comment type="subcellular location">
    <subcellularLocation>
        <location evidence="1">Cell membrane</location>
        <topology evidence="1">Multi-pass membrane protein</topology>
    </subcellularLocation>
</comment>
<evidence type="ECO:0000313" key="7">
    <source>
        <dbReference type="EMBL" id="BDZ44267.1"/>
    </source>
</evidence>
<evidence type="ECO:0000256" key="5">
    <source>
        <dbReference type="SAM" id="Phobius"/>
    </source>
</evidence>
<dbReference type="SUPFAM" id="SSF103473">
    <property type="entry name" value="MFS general substrate transporter"/>
    <property type="match status" value="1"/>
</dbReference>